<keyword evidence="5" id="KW-0393">Immunoglobulin domain</keyword>
<evidence type="ECO:0000256" key="5">
    <source>
        <dbReference type="ARBA" id="ARBA00023319"/>
    </source>
</evidence>
<dbReference type="Pfam" id="PF24031">
    <property type="entry name" value="FN3_IL27B_N"/>
    <property type="match status" value="1"/>
</dbReference>
<comment type="similarity">
    <text evidence="1">Belongs to the type I cytokine receptor family. Type 3 subfamily.</text>
</comment>
<evidence type="ECO:0000259" key="8">
    <source>
        <dbReference type="PROSITE" id="PS50853"/>
    </source>
</evidence>
<dbReference type="InterPro" id="IPR036179">
    <property type="entry name" value="Ig-like_dom_sf"/>
</dbReference>
<dbReference type="Proteomes" id="UP001046870">
    <property type="component" value="Chromosome 22"/>
</dbReference>
<gene>
    <name evidence="9" type="ORF">MATL_G00239780</name>
</gene>
<dbReference type="PROSITE" id="PS01354">
    <property type="entry name" value="HEMATOPO_REC_L_F3"/>
    <property type="match status" value="1"/>
</dbReference>
<dbReference type="SMART" id="SM00060">
    <property type="entry name" value="FN3"/>
    <property type="match status" value="1"/>
</dbReference>
<protein>
    <recommendedName>
        <fullName evidence="11">Epstein-Barr virus induced 3</fullName>
    </recommendedName>
</protein>
<dbReference type="OrthoDB" id="6381660at2759"/>
<evidence type="ECO:0000313" key="9">
    <source>
        <dbReference type="EMBL" id="KAG7456790.1"/>
    </source>
</evidence>
<dbReference type="InterPro" id="IPR013783">
    <property type="entry name" value="Ig-like_fold"/>
</dbReference>
<dbReference type="GO" id="GO:0004896">
    <property type="term" value="F:cytokine receptor activity"/>
    <property type="evidence" value="ECO:0007669"/>
    <property type="project" value="InterPro"/>
</dbReference>
<dbReference type="InterPro" id="IPR036116">
    <property type="entry name" value="FN3_sf"/>
</dbReference>
<dbReference type="AlphaFoldDB" id="A0A9D3T162"/>
<reference evidence="9" key="1">
    <citation type="submission" date="2021-01" db="EMBL/GenBank/DDBJ databases">
        <authorList>
            <person name="Zahm M."/>
            <person name="Roques C."/>
            <person name="Cabau C."/>
            <person name="Klopp C."/>
            <person name="Donnadieu C."/>
            <person name="Jouanno E."/>
            <person name="Lampietro C."/>
            <person name="Louis A."/>
            <person name="Herpin A."/>
            <person name="Echchiki A."/>
            <person name="Berthelot C."/>
            <person name="Parey E."/>
            <person name="Roest-Crollius H."/>
            <person name="Braasch I."/>
            <person name="Postlethwait J."/>
            <person name="Bobe J."/>
            <person name="Montfort J."/>
            <person name="Bouchez O."/>
            <person name="Begum T."/>
            <person name="Mejri S."/>
            <person name="Adams A."/>
            <person name="Chen W.-J."/>
            <person name="Guiguen Y."/>
        </authorList>
    </citation>
    <scope>NUCLEOTIDE SEQUENCE</scope>
    <source>
        <strain evidence="9">YG-15Mar2019-1</strain>
        <tissue evidence="9">Brain</tissue>
    </source>
</reference>
<keyword evidence="4" id="KW-0325">Glycoprotein</keyword>
<dbReference type="InterPro" id="IPR003530">
    <property type="entry name" value="Hematopoietin_rcpt_L_F3_CS"/>
</dbReference>
<dbReference type="GO" id="GO:0016020">
    <property type="term" value="C:membrane"/>
    <property type="evidence" value="ECO:0007669"/>
    <property type="project" value="InterPro"/>
</dbReference>
<accession>A0A9D3T162</accession>
<keyword evidence="10" id="KW-1185">Reference proteome</keyword>
<dbReference type="CDD" id="cd00063">
    <property type="entry name" value="FN3"/>
    <property type="match status" value="1"/>
</dbReference>
<dbReference type="InterPro" id="IPR056621">
    <property type="entry name" value="FN3_IL27B_N"/>
</dbReference>
<name>A0A9D3T162_MEGAT</name>
<dbReference type="InterPro" id="IPR013151">
    <property type="entry name" value="Immunoglobulin_dom"/>
</dbReference>
<dbReference type="InterPro" id="IPR003598">
    <property type="entry name" value="Ig_sub2"/>
</dbReference>
<evidence type="ECO:0000256" key="6">
    <source>
        <dbReference type="SAM" id="SignalP"/>
    </source>
</evidence>
<dbReference type="EMBL" id="JAFDVH010000022">
    <property type="protein sequence ID" value="KAG7456790.1"/>
    <property type="molecule type" value="Genomic_DNA"/>
</dbReference>
<dbReference type="InterPro" id="IPR007110">
    <property type="entry name" value="Ig-like_dom"/>
</dbReference>
<dbReference type="InterPro" id="IPR003961">
    <property type="entry name" value="FN3_dom"/>
</dbReference>
<dbReference type="PANTHER" id="PTHR48483">
    <property type="entry name" value="INTERLEUKIN-27 SUBUNIT BETA"/>
    <property type="match status" value="1"/>
</dbReference>
<feature type="chain" id="PRO_5039357848" description="Epstein-Barr virus induced 3" evidence="6">
    <location>
        <begin position="25"/>
        <end position="315"/>
    </location>
</feature>
<sequence>MYVLCTVRLCVVVVLFGSMLYGDTAPTSVEDQSVKELYVAVGSAVNVPCEAKEGEEVHWMLNGVVLDSGSVLSFPNISLEDRGNYSCHSNSRGLLQTLSLQPGFPPSPPEVTCWSPSYPLKTICSWSQDPEPLLPTRYMAIYMSGRCHRAGECGEHILKGPMDGKPCHPVPGLSRHCVMEGLQLFRLEPYILNVTAINPLGSASRLFIFILEDIVKPDPPVNVTVIPGPGRQLSVEWAPPPTWTELDNFPLKYKVQYYRGINESPRTVGPYESEKAVMKGLRPGSTYHIRVSAQDQLMGQRSDWSQPVSATVPAH</sequence>
<dbReference type="PROSITE" id="PS50835">
    <property type="entry name" value="IG_LIKE"/>
    <property type="match status" value="1"/>
</dbReference>
<comment type="caution">
    <text evidence="9">The sequence shown here is derived from an EMBL/GenBank/DDBJ whole genome shotgun (WGS) entry which is preliminary data.</text>
</comment>
<evidence type="ECO:0000313" key="10">
    <source>
        <dbReference type="Proteomes" id="UP001046870"/>
    </source>
</evidence>
<feature type="domain" description="Fibronectin type-III" evidence="8">
    <location>
        <begin position="219"/>
        <end position="315"/>
    </location>
</feature>
<evidence type="ECO:0000256" key="1">
    <source>
        <dbReference type="ARBA" id="ARBA00010890"/>
    </source>
</evidence>
<dbReference type="Pfam" id="PF00047">
    <property type="entry name" value="ig"/>
    <property type="match status" value="1"/>
</dbReference>
<evidence type="ECO:0000256" key="2">
    <source>
        <dbReference type="ARBA" id="ARBA00022729"/>
    </source>
</evidence>
<dbReference type="Gene3D" id="2.60.40.10">
    <property type="entry name" value="Immunoglobulins"/>
    <property type="match status" value="3"/>
</dbReference>
<dbReference type="InterPro" id="IPR053073">
    <property type="entry name" value="IL11/IL27_subunit_beta"/>
</dbReference>
<organism evidence="9 10">
    <name type="scientific">Megalops atlanticus</name>
    <name type="common">Tarpon</name>
    <name type="synonym">Clupea gigantea</name>
    <dbReference type="NCBI Taxonomy" id="7932"/>
    <lineage>
        <taxon>Eukaryota</taxon>
        <taxon>Metazoa</taxon>
        <taxon>Chordata</taxon>
        <taxon>Craniata</taxon>
        <taxon>Vertebrata</taxon>
        <taxon>Euteleostomi</taxon>
        <taxon>Actinopterygii</taxon>
        <taxon>Neopterygii</taxon>
        <taxon>Teleostei</taxon>
        <taxon>Elopiformes</taxon>
        <taxon>Megalopidae</taxon>
        <taxon>Megalops</taxon>
    </lineage>
</organism>
<evidence type="ECO:0008006" key="11">
    <source>
        <dbReference type="Google" id="ProtNLM"/>
    </source>
</evidence>
<evidence type="ECO:0000259" key="7">
    <source>
        <dbReference type="PROSITE" id="PS50835"/>
    </source>
</evidence>
<dbReference type="PROSITE" id="PS50853">
    <property type="entry name" value="FN3"/>
    <property type="match status" value="1"/>
</dbReference>
<keyword evidence="3" id="KW-0677">Repeat</keyword>
<evidence type="ECO:0000256" key="4">
    <source>
        <dbReference type="ARBA" id="ARBA00023180"/>
    </source>
</evidence>
<proteinExistence type="inferred from homology"/>
<keyword evidence="2 6" id="KW-0732">Signal</keyword>
<feature type="signal peptide" evidence="6">
    <location>
        <begin position="1"/>
        <end position="24"/>
    </location>
</feature>
<dbReference type="SUPFAM" id="SSF49265">
    <property type="entry name" value="Fibronectin type III"/>
    <property type="match status" value="2"/>
</dbReference>
<dbReference type="InterPro" id="IPR003599">
    <property type="entry name" value="Ig_sub"/>
</dbReference>
<dbReference type="Pfam" id="PF00041">
    <property type="entry name" value="fn3"/>
    <property type="match status" value="1"/>
</dbReference>
<dbReference type="PANTHER" id="PTHR48483:SF2">
    <property type="entry name" value="INTERLEUKIN-27 SUBUNIT BETA"/>
    <property type="match status" value="1"/>
</dbReference>
<dbReference type="SUPFAM" id="SSF48726">
    <property type="entry name" value="Immunoglobulin"/>
    <property type="match status" value="1"/>
</dbReference>
<evidence type="ECO:0000256" key="3">
    <source>
        <dbReference type="ARBA" id="ARBA00022737"/>
    </source>
</evidence>
<feature type="domain" description="Ig-like" evidence="7">
    <location>
        <begin position="26"/>
        <end position="101"/>
    </location>
</feature>
<dbReference type="SMART" id="SM00408">
    <property type="entry name" value="IGc2"/>
    <property type="match status" value="1"/>
</dbReference>
<dbReference type="SMART" id="SM00409">
    <property type="entry name" value="IG"/>
    <property type="match status" value="1"/>
</dbReference>